<evidence type="ECO:0000313" key="3">
    <source>
        <dbReference type="EMBL" id="AOT72681.1"/>
    </source>
</evidence>
<dbReference type="Proteomes" id="UP000095743">
    <property type="component" value="Chromosome"/>
</dbReference>
<reference evidence="3 4" key="1">
    <citation type="submission" date="2016-09" db="EMBL/GenBank/DDBJ databases">
        <title>Genomic analysis reveals versatility of anaerobic energy metabolism of Geosporobacter ferrireducens IRF9 of phylum Firmicutes.</title>
        <authorList>
            <person name="Kim S.-J."/>
        </authorList>
    </citation>
    <scope>NUCLEOTIDE SEQUENCE [LARGE SCALE GENOMIC DNA]</scope>
    <source>
        <strain evidence="3 4">IRF9</strain>
    </source>
</reference>
<evidence type="ECO:0000256" key="1">
    <source>
        <dbReference type="SAM" id="Phobius"/>
    </source>
</evidence>
<organism evidence="3 4">
    <name type="scientific">Geosporobacter ferrireducens</name>
    <dbReference type="NCBI Taxonomy" id="1424294"/>
    <lineage>
        <taxon>Bacteria</taxon>
        <taxon>Bacillati</taxon>
        <taxon>Bacillota</taxon>
        <taxon>Clostridia</taxon>
        <taxon>Peptostreptococcales</taxon>
        <taxon>Thermotaleaceae</taxon>
        <taxon>Geosporobacter</taxon>
    </lineage>
</organism>
<feature type="transmembrane region" description="Helical" evidence="1">
    <location>
        <begin position="65"/>
        <end position="88"/>
    </location>
</feature>
<dbReference type="EMBL" id="CP017269">
    <property type="protein sequence ID" value="AOT72681.1"/>
    <property type="molecule type" value="Genomic_DNA"/>
</dbReference>
<feature type="domain" description="Dicarboxylate carrier MatC N-terminal" evidence="2">
    <location>
        <begin position="50"/>
        <end position="167"/>
    </location>
</feature>
<feature type="transmembrane region" description="Helical" evidence="1">
    <location>
        <begin position="236"/>
        <end position="269"/>
    </location>
</feature>
<accession>A0A1D8GP03</accession>
<feature type="transmembrane region" description="Helical" evidence="1">
    <location>
        <begin position="281"/>
        <end position="300"/>
    </location>
</feature>
<keyword evidence="1" id="KW-0472">Membrane</keyword>
<dbReference type="AlphaFoldDB" id="A0A1D8GP03"/>
<dbReference type="Pfam" id="PF07158">
    <property type="entry name" value="MatC_N"/>
    <property type="match status" value="1"/>
</dbReference>
<keyword evidence="1" id="KW-1133">Transmembrane helix</keyword>
<evidence type="ECO:0000259" key="2">
    <source>
        <dbReference type="Pfam" id="PF07158"/>
    </source>
</evidence>
<dbReference type="RefSeq" id="WP_069980990.1">
    <property type="nucleotide sequence ID" value="NZ_CP017269.1"/>
</dbReference>
<sequence>MNMGLISLLVLVVAIFIGFKRGVNTGLVSIAFAFLLGFFVMINISKDPAVAKMVSMSSADAKGTALVAGWNTSLFFTLVGMTFLFSIAKVNGTLELMARKAAYMAGGNKKLIPILFFIFATILAAIGPGNIAVCALILPIAMAVAHEEKISSLLMAAMVIAGSNAGGLSPIAPTGIIGTQLAEKIGFNTAMHVFINMLIAQVVIAVACYIVLGGLKLKSDAGGVKEKPGAFAGVQIQTLVVIALVVAAIILLKLHIGMVAFLGGAVLLLMNAADEKKTIAAMPWGTLILVCGVGVLVNVVDKAGGIQYLTDTLTAFMGTKTAAPILTIVAGLMSAVSSASGVVMPTLIPTVPGIVETMGGAMRGETLISAIILGAHFVTNSPISTLGALAMASAHETEDTDKLFRGLLVLGFGGVLFGALLVFVGIVR</sequence>
<feature type="transmembrane region" description="Helical" evidence="1">
    <location>
        <begin position="368"/>
        <end position="391"/>
    </location>
</feature>
<feature type="transmembrane region" description="Helical" evidence="1">
    <location>
        <begin position="193"/>
        <end position="215"/>
    </location>
</feature>
<name>A0A1D8GP03_9FIRM</name>
<dbReference type="OrthoDB" id="2814158at2"/>
<proteinExistence type="predicted"/>
<feature type="transmembrane region" description="Helical" evidence="1">
    <location>
        <begin position="403"/>
        <end position="427"/>
    </location>
</feature>
<evidence type="ECO:0000313" key="4">
    <source>
        <dbReference type="Proteomes" id="UP000095743"/>
    </source>
</evidence>
<feature type="transmembrane region" description="Helical" evidence="1">
    <location>
        <begin position="153"/>
        <end position="173"/>
    </location>
</feature>
<gene>
    <name evidence="3" type="ORF">Gferi_25875</name>
</gene>
<feature type="transmembrane region" description="Helical" evidence="1">
    <location>
        <begin position="321"/>
        <end position="348"/>
    </location>
</feature>
<protein>
    <recommendedName>
        <fullName evidence="2">Dicarboxylate carrier MatC N-terminal domain-containing protein</fullName>
    </recommendedName>
</protein>
<keyword evidence="4" id="KW-1185">Reference proteome</keyword>
<dbReference type="KEGG" id="gfe:Gferi_25875"/>
<keyword evidence="1" id="KW-0812">Transmembrane</keyword>
<dbReference type="STRING" id="1424294.Gferi_25875"/>
<dbReference type="InterPro" id="IPR009827">
    <property type="entry name" value="MatC_N"/>
</dbReference>
<feature type="transmembrane region" description="Helical" evidence="1">
    <location>
        <begin position="114"/>
        <end position="141"/>
    </location>
</feature>
<feature type="transmembrane region" description="Helical" evidence="1">
    <location>
        <begin position="26"/>
        <end position="44"/>
    </location>
</feature>